<name>A0A2L0EN05_SORCE</name>
<protein>
    <recommendedName>
        <fullName evidence="4">2-oxoisovalerate dehydrogenase subunit alpha</fullName>
        <ecNumber evidence="4">1.2.4.4</ecNumber>
    </recommendedName>
    <alternativeName>
        <fullName evidence="4">Branched-chain alpha-keto acid dehydrogenase E1 component alpha chain</fullName>
    </alternativeName>
</protein>
<feature type="domain" description="Dehydrogenase E1 component" evidence="6">
    <location>
        <begin position="64"/>
        <end position="361"/>
    </location>
</feature>
<comment type="similarity">
    <text evidence="4">Belongs to the BCKDHA family.</text>
</comment>
<reference evidence="7 8" key="1">
    <citation type="submission" date="2015-09" db="EMBL/GenBank/DDBJ databases">
        <title>Sorangium comparison.</title>
        <authorList>
            <person name="Zaburannyi N."/>
            <person name="Bunk B."/>
            <person name="Overmann J."/>
            <person name="Mueller R."/>
        </authorList>
    </citation>
    <scope>NUCLEOTIDE SEQUENCE [LARGE SCALE GENOMIC DNA]</scope>
    <source>
        <strain evidence="7 8">So ce26</strain>
    </source>
</reference>
<evidence type="ECO:0000256" key="3">
    <source>
        <dbReference type="ARBA" id="ARBA00023052"/>
    </source>
</evidence>
<dbReference type="CDD" id="cd02000">
    <property type="entry name" value="TPP_E1_PDC_ADC_BCADC"/>
    <property type="match status" value="1"/>
</dbReference>
<comment type="catalytic activity">
    <reaction evidence="4">
        <text>N(6)-[(R)-lipoyl]-L-lysyl-[protein] + 3-methyl-2-oxobutanoate + H(+) = N(6)-[(R)-S(8)-2-methylpropanoyldihydrolipoyl]-L-lysyl-[protein] + CO2</text>
        <dbReference type="Rhea" id="RHEA:13457"/>
        <dbReference type="Rhea" id="RHEA-COMP:10474"/>
        <dbReference type="Rhea" id="RHEA-COMP:10497"/>
        <dbReference type="ChEBI" id="CHEBI:11851"/>
        <dbReference type="ChEBI" id="CHEBI:15378"/>
        <dbReference type="ChEBI" id="CHEBI:16526"/>
        <dbReference type="ChEBI" id="CHEBI:83099"/>
        <dbReference type="ChEBI" id="CHEBI:83142"/>
        <dbReference type="EC" id="1.2.4.4"/>
    </reaction>
</comment>
<dbReference type="InterPro" id="IPR029061">
    <property type="entry name" value="THDP-binding"/>
</dbReference>
<proteinExistence type="inferred from homology"/>
<feature type="compositionally biased region" description="Polar residues" evidence="5">
    <location>
        <begin position="1"/>
        <end position="10"/>
    </location>
</feature>
<gene>
    <name evidence="7" type="ORF">SOCE26_020800</name>
</gene>
<comment type="cofactor">
    <cofactor evidence="1 4">
        <name>thiamine diphosphate</name>
        <dbReference type="ChEBI" id="CHEBI:58937"/>
    </cofactor>
</comment>
<dbReference type="SUPFAM" id="SSF52518">
    <property type="entry name" value="Thiamin diphosphate-binding fold (THDP-binding)"/>
    <property type="match status" value="1"/>
</dbReference>
<feature type="region of interest" description="Disordered" evidence="5">
    <location>
        <begin position="1"/>
        <end position="20"/>
    </location>
</feature>
<accession>A0A2L0EN05</accession>
<evidence type="ECO:0000259" key="6">
    <source>
        <dbReference type="Pfam" id="PF00676"/>
    </source>
</evidence>
<dbReference type="EC" id="1.2.4.4" evidence="4"/>
<dbReference type="InterPro" id="IPR001017">
    <property type="entry name" value="DH_E1"/>
</dbReference>
<keyword evidence="2 4" id="KW-0560">Oxidoreductase</keyword>
<dbReference type="Gene3D" id="3.40.50.970">
    <property type="match status" value="1"/>
</dbReference>
<dbReference type="Pfam" id="PF00676">
    <property type="entry name" value="E1_dh"/>
    <property type="match status" value="1"/>
</dbReference>
<evidence type="ECO:0000313" key="7">
    <source>
        <dbReference type="EMBL" id="AUX40679.1"/>
    </source>
</evidence>
<dbReference type="EMBL" id="CP012673">
    <property type="protein sequence ID" value="AUX40679.1"/>
    <property type="molecule type" value="Genomic_DNA"/>
</dbReference>
<keyword evidence="3 4" id="KW-0786">Thiamine pyrophosphate</keyword>
<dbReference type="AlphaFoldDB" id="A0A2L0EN05"/>
<dbReference type="Proteomes" id="UP000238348">
    <property type="component" value="Chromosome"/>
</dbReference>
<dbReference type="RefSeq" id="WP_104978446.1">
    <property type="nucleotide sequence ID" value="NZ_CP012673.1"/>
</dbReference>
<dbReference type="GO" id="GO:0009083">
    <property type="term" value="P:branched-chain amino acid catabolic process"/>
    <property type="evidence" value="ECO:0007669"/>
    <property type="project" value="TreeGrafter"/>
</dbReference>
<dbReference type="PANTHER" id="PTHR43380">
    <property type="entry name" value="2-OXOISOVALERATE DEHYDROGENASE SUBUNIT ALPHA, MITOCHONDRIAL"/>
    <property type="match status" value="1"/>
</dbReference>
<evidence type="ECO:0000256" key="1">
    <source>
        <dbReference type="ARBA" id="ARBA00001964"/>
    </source>
</evidence>
<sequence length="396" mass="43503">MSTATYSTDRPPNVSGASLEPQAAVARHPLDTCADDVIKVLRDDGSLDPAHDPRLDPAEVIALYKTMVRVRQLDERLVALQRQGRIGFHIGSLGEEAAILGSVAAMRPQDWVFPCYREFGAALFRGLPLQRYIDNMFGNANDTVKGRQMPDHYTYRAGHFGSVSSPIGTQITQAVGFAWGAKLKREDLATLVYFGDGATSSSDFHNGLNFAGVFKAPVVFFCRNNGWAISVPTERQTASNTFASKGVAYGVPGVRVDGNDLFAVVKVTREAVARAARGEGATLIEAMTYRLSGHSTSDDPKAYRPDAWLDPWRRLDPIARLRGHLERTVGWTEAQDREIEAALEAEFKACVAVAEKAPPPPLESMFEDVYAEPPWHLVEQREQLKAGPRPKGHGER</sequence>
<comment type="function">
    <text evidence="4">The branched-chain alpha-keto dehydrogenase complex catalyzes the overall conversion of alpha-keto acids to acyl-CoA and CO(2). It contains multiple copies of three enzymatic components: branched-chain alpha-keto acid decarboxylase (E1), lipoamide acyltransferase (E2) and lipoamide dehydrogenase (E3).</text>
</comment>
<dbReference type="OrthoDB" id="9766715at2"/>
<organism evidence="7 8">
    <name type="scientific">Sorangium cellulosum</name>
    <name type="common">Polyangium cellulosum</name>
    <dbReference type="NCBI Taxonomy" id="56"/>
    <lineage>
        <taxon>Bacteria</taxon>
        <taxon>Pseudomonadati</taxon>
        <taxon>Myxococcota</taxon>
        <taxon>Polyangia</taxon>
        <taxon>Polyangiales</taxon>
        <taxon>Polyangiaceae</taxon>
        <taxon>Sorangium</taxon>
    </lineage>
</organism>
<dbReference type="PANTHER" id="PTHR43380:SF1">
    <property type="entry name" value="2-OXOISOVALERATE DEHYDROGENASE SUBUNIT ALPHA, MITOCHONDRIAL"/>
    <property type="match status" value="1"/>
</dbReference>
<dbReference type="InterPro" id="IPR050771">
    <property type="entry name" value="Alpha-ketoacid_DH_E1_comp"/>
</dbReference>
<evidence type="ECO:0000256" key="4">
    <source>
        <dbReference type="RuleBase" id="RU365014"/>
    </source>
</evidence>
<evidence type="ECO:0000256" key="5">
    <source>
        <dbReference type="SAM" id="MobiDB-lite"/>
    </source>
</evidence>
<evidence type="ECO:0000256" key="2">
    <source>
        <dbReference type="ARBA" id="ARBA00023002"/>
    </source>
</evidence>
<dbReference type="GO" id="GO:0003863">
    <property type="term" value="F:branched-chain 2-oxo acid dehydrogenase activity"/>
    <property type="evidence" value="ECO:0007669"/>
    <property type="project" value="UniProtKB-EC"/>
</dbReference>
<evidence type="ECO:0000313" key="8">
    <source>
        <dbReference type="Proteomes" id="UP000238348"/>
    </source>
</evidence>